<name>A0A0L0JID9_9ACTN</name>
<dbReference type="Gene3D" id="1.10.10.10">
    <property type="entry name" value="Winged helix-like DNA-binding domain superfamily/Winged helix DNA-binding domain"/>
    <property type="match status" value="1"/>
</dbReference>
<dbReference type="GO" id="GO:0006355">
    <property type="term" value="P:regulation of DNA-templated transcription"/>
    <property type="evidence" value="ECO:0007669"/>
    <property type="project" value="InterPro"/>
</dbReference>
<dbReference type="PANTHER" id="PTHR16305">
    <property type="entry name" value="TESTICULAR SOLUBLE ADENYLYL CYCLASE"/>
    <property type="match status" value="1"/>
</dbReference>
<dbReference type="InterPro" id="IPR000792">
    <property type="entry name" value="Tscrpt_reg_LuxR_C"/>
</dbReference>
<dbReference type="PANTHER" id="PTHR16305:SF35">
    <property type="entry name" value="TRANSCRIPTIONAL ACTIVATOR DOMAIN"/>
    <property type="match status" value="1"/>
</dbReference>
<dbReference type="Pfam" id="PF13191">
    <property type="entry name" value="AAA_16"/>
    <property type="match status" value="1"/>
</dbReference>
<dbReference type="InterPro" id="IPR036388">
    <property type="entry name" value="WH-like_DNA-bd_sf"/>
</dbReference>
<dbReference type="CDD" id="cd06170">
    <property type="entry name" value="LuxR_C_like"/>
    <property type="match status" value="1"/>
</dbReference>
<dbReference type="SUPFAM" id="SSF46894">
    <property type="entry name" value="C-terminal effector domain of the bipartite response regulators"/>
    <property type="match status" value="1"/>
</dbReference>
<dbReference type="GO" id="GO:0004016">
    <property type="term" value="F:adenylate cyclase activity"/>
    <property type="evidence" value="ECO:0007669"/>
    <property type="project" value="TreeGrafter"/>
</dbReference>
<dbReference type="GO" id="GO:0005524">
    <property type="term" value="F:ATP binding"/>
    <property type="evidence" value="ECO:0007669"/>
    <property type="project" value="UniProtKB-KW"/>
</dbReference>
<dbReference type="AlphaFoldDB" id="A0A0L0JID9"/>
<feature type="domain" description="HTH luxR-type" evidence="3">
    <location>
        <begin position="833"/>
        <end position="896"/>
    </location>
</feature>
<dbReference type="SUPFAM" id="SSF48452">
    <property type="entry name" value="TPR-like"/>
    <property type="match status" value="1"/>
</dbReference>
<evidence type="ECO:0000256" key="1">
    <source>
        <dbReference type="ARBA" id="ARBA00022741"/>
    </source>
</evidence>
<reference evidence="5" key="1">
    <citation type="submission" date="2014-07" db="EMBL/GenBank/DDBJ databases">
        <title>Genome sequencing of plant-pathogenic Streptomyces species.</title>
        <authorList>
            <person name="Harrison J."/>
            <person name="Sapp M."/>
            <person name="Thwaites R."/>
            <person name="Studholme D.J."/>
        </authorList>
    </citation>
    <scope>NUCLEOTIDE SEQUENCE [LARGE SCALE GENOMIC DNA]</scope>
    <source>
        <strain evidence="5">NCPPB 4445</strain>
    </source>
</reference>
<evidence type="ECO:0000259" key="3">
    <source>
        <dbReference type="PROSITE" id="PS50043"/>
    </source>
</evidence>
<dbReference type="PROSITE" id="PS50043">
    <property type="entry name" value="HTH_LUXR_2"/>
    <property type="match status" value="1"/>
</dbReference>
<dbReference type="PROSITE" id="PS00622">
    <property type="entry name" value="HTH_LUXR_1"/>
    <property type="match status" value="1"/>
</dbReference>
<accession>A0A0L0JID9</accession>
<evidence type="ECO:0000313" key="5">
    <source>
        <dbReference type="Proteomes" id="UP000037151"/>
    </source>
</evidence>
<evidence type="ECO:0000256" key="2">
    <source>
        <dbReference type="ARBA" id="ARBA00022840"/>
    </source>
</evidence>
<keyword evidence="2" id="KW-0067">ATP-binding</keyword>
<dbReference type="Gene3D" id="1.25.40.10">
    <property type="entry name" value="Tetratricopeptide repeat domain"/>
    <property type="match status" value="1"/>
</dbReference>
<dbReference type="InterPro" id="IPR016032">
    <property type="entry name" value="Sig_transdc_resp-reg_C-effctor"/>
</dbReference>
<dbReference type="SMART" id="SM00421">
    <property type="entry name" value="HTH_LUXR"/>
    <property type="match status" value="1"/>
</dbReference>
<keyword evidence="1" id="KW-0547">Nucleotide-binding</keyword>
<organism evidence="4 5">
    <name type="scientific">Streptomyces acidiscabies</name>
    <dbReference type="NCBI Taxonomy" id="42234"/>
    <lineage>
        <taxon>Bacteria</taxon>
        <taxon>Bacillati</taxon>
        <taxon>Actinomycetota</taxon>
        <taxon>Actinomycetes</taxon>
        <taxon>Kitasatosporales</taxon>
        <taxon>Streptomycetaceae</taxon>
        <taxon>Streptomyces</taxon>
    </lineage>
</organism>
<dbReference type="Proteomes" id="UP000037151">
    <property type="component" value="Unassembled WGS sequence"/>
</dbReference>
<dbReference type="InterPro" id="IPR041664">
    <property type="entry name" value="AAA_16"/>
</dbReference>
<dbReference type="EMBL" id="JPPY01000229">
    <property type="protein sequence ID" value="KND25224.1"/>
    <property type="molecule type" value="Genomic_DNA"/>
</dbReference>
<dbReference type="Pfam" id="PF00196">
    <property type="entry name" value="GerE"/>
    <property type="match status" value="1"/>
</dbReference>
<dbReference type="InterPro" id="IPR027417">
    <property type="entry name" value="P-loop_NTPase"/>
</dbReference>
<dbReference type="PATRIC" id="fig|42234.21.peg.8439"/>
<dbReference type="PRINTS" id="PR00038">
    <property type="entry name" value="HTHLUXR"/>
</dbReference>
<dbReference type="InterPro" id="IPR011990">
    <property type="entry name" value="TPR-like_helical_dom_sf"/>
</dbReference>
<dbReference type="GO" id="GO:0003677">
    <property type="term" value="F:DNA binding"/>
    <property type="evidence" value="ECO:0007669"/>
    <property type="project" value="InterPro"/>
</dbReference>
<comment type="caution">
    <text evidence="4">The sequence shown here is derived from an EMBL/GenBank/DDBJ whole genome shotgun (WGS) entry which is preliminary data.</text>
</comment>
<gene>
    <name evidence="4" type="ORF">IQ63_41075</name>
</gene>
<sequence>MDLALSEIRRARAGSGRMTLLRGATGTGRSTLLEAIVEIGATHRMRVLRARCSTEDSRTEFAAVTQLLDCVGDTSDPDLPARAWRLLRSYAADSPLLLAVDDVHLADHASRRWLTQAARRLDRSAIMIVATERSQYDIALPAPGLAHVLPPAVVRVHTLSPLSRTAAESLVRDRLGHRVPDLWVDGYVRAGASNPMLLQALLDDQSLLAPDRIATAELPESCADLYPGAFAASVAWWLESAGPATAATARALADLEAEEYSGCLLAEAAGADPARVSGWVTAMIRLGFLRGNPAHGRVRFAHPLLRDAVLDRWPRPDRQAVHARIAAFRHRRGDPAEAVADHLLRTTPQKTAWAVDALLDAATAAARAGRTADATDHLRRALDEPMNRERKAEVLTELGSLEFALVPGAGIPRLAEAMRLQDIPRARVQAAVTLGSALARRGETRAAFTLLDDLDRDLGEAPGLGHTVRAALVLLSDHDQETRITTYTSLRDTAVRSPVRVGPAEQALLTRYEATAGQLSADQARRRIRVLLSAPEDPLLMPYLLGTAAAVAQWADTLDDAERLVRRGLAERALSPLHPMRQALLDVRLDIAVARGRYADVLASLRNEEAAADRATPDGPGNVHAQCLLALVESGRLAEAERLAEAVTVHPAHDSWELNRFLYARGMLRFASGDLEAAVQDFLECGRRQTAREVLSPVVTPWRSAAAECLLALGSRQEALPLAEEEYRLAAVWNTPRVLGRALRVLGEASDGRRGQELTARAVEILRGASLDTEAVAALISQGRQFSATGQRGQARTLLREAAVTAERLGAVRLLALARKTLRECGARPRAAHFTGVGALTDGEHRVARLAVAGHTNAEIAELLHLARRTVETHLTSTYRKLGIRRRSQLPDVLSE</sequence>
<protein>
    <submittedName>
        <fullName evidence="4">Transcriptional regulator</fullName>
    </submittedName>
</protein>
<evidence type="ECO:0000313" key="4">
    <source>
        <dbReference type="EMBL" id="KND25224.1"/>
    </source>
</evidence>
<dbReference type="SUPFAM" id="SSF52540">
    <property type="entry name" value="P-loop containing nucleoside triphosphate hydrolases"/>
    <property type="match status" value="1"/>
</dbReference>
<dbReference type="GO" id="GO:0005737">
    <property type="term" value="C:cytoplasm"/>
    <property type="evidence" value="ECO:0007669"/>
    <property type="project" value="TreeGrafter"/>
</dbReference>
<proteinExistence type="predicted"/>